<sequence>MQLLTSTTNTFIPPPPLHPHQQTSSNLHYSYIQLQMTRFTVVLAVLFLMAAACASAHKMVVTTSVAEEEENQPIEAVHAIYAVAEGPYEESFVRSAVANQGRSQEQLFRECCDELADVKSYCRCEALKCVMRQMQEEHGMEQQIRREMRYLPHVCGMSYPVVCHM</sequence>
<feature type="domain" description="Bifunctional inhibitor/plant lipid transfer protein/seed storage helical" evidence="5">
    <location>
        <begin position="93"/>
        <end position="163"/>
    </location>
</feature>
<dbReference type="InterPro" id="IPR016140">
    <property type="entry name" value="Bifunc_inhib/LTP/seed_store"/>
</dbReference>
<comment type="similarity">
    <text evidence="1">Belongs to the 2S seed storage albumins family.</text>
</comment>
<proteinExistence type="inferred from homology"/>
<dbReference type="PANTHER" id="PTHR35496">
    <property type="entry name" value="2S SEED STORAGE PROTEIN 1-RELATED"/>
    <property type="match status" value="1"/>
</dbReference>
<dbReference type="EMBL" id="JACGWN010000007">
    <property type="protein sequence ID" value="KAL0443423.1"/>
    <property type="molecule type" value="Genomic_DNA"/>
</dbReference>
<keyword evidence="4" id="KW-1133">Transmembrane helix</keyword>
<dbReference type="Gene3D" id="1.10.110.10">
    <property type="entry name" value="Plant lipid-transfer and hydrophobic proteins"/>
    <property type="match status" value="1"/>
</dbReference>
<dbReference type="SMART" id="SM00499">
    <property type="entry name" value="AAI"/>
    <property type="match status" value="1"/>
</dbReference>
<protein>
    <submittedName>
        <fullName evidence="6">2S seed storage protein 1</fullName>
    </submittedName>
</protein>
<evidence type="ECO:0000259" key="5">
    <source>
        <dbReference type="SMART" id="SM00499"/>
    </source>
</evidence>
<name>A0AAW2WPK1_9LAMI</name>
<keyword evidence="4" id="KW-0812">Transmembrane</keyword>
<keyword evidence="2" id="KW-0758">Storage protein</keyword>
<dbReference type="SUPFAM" id="SSF47699">
    <property type="entry name" value="Bifunctional inhibitor/lipid-transfer protein/seed storage 2S albumin"/>
    <property type="match status" value="1"/>
</dbReference>
<dbReference type="InterPro" id="IPR036312">
    <property type="entry name" value="Bifun_inhib/LTP/seed_sf"/>
</dbReference>
<keyword evidence="3" id="KW-0708">Seed storage protein</keyword>
<accession>A0AAW2WPK1</accession>
<dbReference type="InterPro" id="IPR000617">
    <property type="entry name" value="Napin/2SS/CON"/>
</dbReference>
<evidence type="ECO:0000313" key="6">
    <source>
        <dbReference type="EMBL" id="KAL0443423.1"/>
    </source>
</evidence>
<evidence type="ECO:0000256" key="2">
    <source>
        <dbReference type="ARBA" id="ARBA00022761"/>
    </source>
</evidence>
<dbReference type="Pfam" id="PF00234">
    <property type="entry name" value="Tryp_alpha_amyl"/>
    <property type="match status" value="1"/>
</dbReference>
<reference evidence="6" key="1">
    <citation type="submission" date="2020-06" db="EMBL/GenBank/DDBJ databases">
        <authorList>
            <person name="Li T."/>
            <person name="Hu X."/>
            <person name="Zhang T."/>
            <person name="Song X."/>
            <person name="Zhang H."/>
            <person name="Dai N."/>
            <person name="Sheng W."/>
            <person name="Hou X."/>
            <person name="Wei L."/>
        </authorList>
    </citation>
    <scope>NUCLEOTIDE SEQUENCE</scope>
    <source>
        <strain evidence="6">KEN1</strain>
        <tissue evidence="6">Leaf</tissue>
    </source>
</reference>
<gene>
    <name evidence="6" type="ORF">Slati_2065000</name>
</gene>
<comment type="caution">
    <text evidence="6">The sequence shown here is derived from an EMBL/GenBank/DDBJ whole genome shotgun (WGS) entry which is preliminary data.</text>
</comment>
<keyword evidence="4" id="KW-0472">Membrane</keyword>
<dbReference type="CDD" id="cd00261">
    <property type="entry name" value="AAI_SS"/>
    <property type="match status" value="1"/>
</dbReference>
<organism evidence="6">
    <name type="scientific">Sesamum latifolium</name>
    <dbReference type="NCBI Taxonomy" id="2727402"/>
    <lineage>
        <taxon>Eukaryota</taxon>
        <taxon>Viridiplantae</taxon>
        <taxon>Streptophyta</taxon>
        <taxon>Embryophyta</taxon>
        <taxon>Tracheophyta</taxon>
        <taxon>Spermatophyta</taxon>
        <taxon>Magnoliopsida</taxon>
        <taxon>eudicotyledons</taxon>
        <taxon>Gunneridae</taxon>
        <taxon>Pentapetalae</taxon>
        <taxon>asterids</taxon>
        <taxon>lamiids</taxon>
        <taxon>Lamiales</taxon>
        <taxon>Pedaliaceae</taxon>
        <taxon>Sesamum</taxon>
    </lineage>
</organism>
<evidence type="ECO:0000256" key="4">
    <source>
        <dbReference type="SAM" id="Phobius"/>
    </source>
</evidence>
<evidence type="ECO:0000256" key="3">
    <source>
        <dbReference type="ARBA" id="ARBA00023129"/>
    </source>
</evidence>
<reference evidence="6" key="2">
    <citation type="journal article" date="2024" name="Plant">
        <title>Genomic evolution and insights into agronomic trait innovations of Sesamum species.</title>
        <authorList>
            <person name="Miao H."/>
            <person name="Wang L."/>
            <person name="Qu L."/>
            <person name="Liu H."/>
            <person name="Sun Y."/>
            <person name="Le M."/>
            <person name="Wang Q."/>
            <person name="Wei S."/>
            <person name="Zheng Y."/>
            <person name="Lin W."/>
            <person name="Duan Y."/>
            <person name="Cao H."/>
            <person name="Xiong S."/>
            <person name="Wang X."/>
            <person name="Wei L."/>
            <person name="Li C."/>
            <person name="Ma Q."/>
            <person name="Ju M."/>
            <person name="Zhao R."/>
            <person name="Li G."/>
            <person name="Mu C."/>
            <person name="Tian Q."/>
            <person name="Mei H."/>
            <person name="Zhang T."/>
            <person name="Gao T."/>
            <person name="Zhang H."/>
        </authorList>
    </citation>
    <scope>NUCLEOTIDE SEQUENCE</scope>
    <source>
        <strain evidence="6">KEN1</strain>
    </source>
</reference>
<dbReference type="GO" id="GO:0045735">
    <property type="term" value="F:nutrient reservoir activity"/>
    <property type="evidence" value="ECO:0007669"/>
    <property type="project" value="UniProtKB-KW"/>
</dbReference>
<evidence type="ECO:0000256" key="1">
    <source>
        <dbReference type="ARBA" id="ARBA00008262"/>
    </source>
</evidence>
<dbReference type="PANTHER" id="PTHR35496:SF4">
    <property type="entry name" value="2S SULFUR-RICH SEED STORAGE PROTEIN 2-LIKE"/>
    <property type="match status" value="1"/>
</dbReference>
<feature type="transmembrane region" description="Helical" evidence="4">
    <location>
        <begin position="36"/>
        <end position="54"/>
    </location>
</feature>
<dbReference type="AlphaFoldDB" id="A0AAW2WPK1"/>